<name>A0A6P6SCH3_COFAR</name>
<evidence type="ECO:0000256" key="1">
    <source>
        <dbReference type="SAM" id="MobiDB-lite"/>
    </source>
</evidence>
<feature type="compositionally biased region" description="Low complexity" evidence="1">
    <location>
        <begin position="133"/>
        <end position="157"/>
    </location>
</feature>
<accession>A0A6P6SCH3</accession>
<reference evidence="2" key="1">
    <citation type="journal article" date="2025" name="Foods">
        <title>Unveiling the Microbial Signatures of Arabica Coffee Cherries: Insights into Ripeness Specific Diversity, Functional Traits, and Implications for Quality and Safety.</title>
        <authorList>
            <consortium name="RefSeq"/>
            <person name="Tenea G.N."/>
            <person name="Cifuentes V."/>
            <person name="Reyes P."/>
            <person name="Cevallos-Vallejos M."/>
        </authorList>
    </citation>
    <scope>NUCLEOTIDE SEQUENCE [LARGE SCALE GENOMIC DNA]</scope>
</reference>
<dbReference type="OrthoDB" id="772928at2759"/>
<dbReference type="Pfam" id="PF06521">
    <property type="entry name" value="PAR1"/>
    <property type="match status" value="1"/>
</dbReference>
<evidence type="ECO:0000313" key="2">
    <source>
        <dbReference type="Proteomes" id="UP001652660"/>
    </source>
</evidence>
<evidence type="ECO:0000313" key="3">
    <source>
        <dbReference type="RefSeq" id="XP_027063815.1"/>
    </source>
</evidence>
<organism evidence="2 3">
    <name type="scientific">Coffea arabica</name>
    <name type="common">Arabian coffee</name>
    <dbReference type="NCBI Taxonomy" id="13443"/>
    <lineage>
        <taxon>Eukaryota</taxon>
        <taxon>Viridiplantae</taxon>
        <taxon>Streptophyta</taxon>
        <taxon>Embryophyta</taxon>
        <taxon>Tracheophyta</taxon>
        <taxon>Spermatophyta</taxon>
        <taxon>Magnoliopsida</taxon>
        <taxon>eudicotyledons</taxon>
        <taxon>Gunneridae</taxon>
        <taxon>Pentapetalae</taxon>
        <taxon>asterids</taxon>
        <taxon>lamiids</taxon>
        <taxon>Gentianales</taxon>
        <taxon>Rubiaceae</taxon>
        <taxon>Ixoroideae</taxon>
        <taxon>Gardenieae complex</taxon>
        <taxon>Bertiereae - Coffeeae clade</taxon>
        <taxon>Coffeeae</taxon>
        <taxon>Coffea</taxon>
    </lineage>
</organism>
<dbReference type="Proteomes" id="UP001652660">
    <property type="component" value="Chromosome 1e"/>
</dbReference>
<reference evidence="3" key="2">
    <citation type="submission" date="2025-08" db="UniProtKB">
        <authorList>
            <consortium name="RefSeq"/>
        </authorList>
    </citation>
    <scope>IDENTIFICATION</scope>
    <source>
        <tissue evidence="3">Leaves</tissue>
    </source>
</reference>
<protein>
    <recommendedName>
        <fullName evidence="4">PAR1 protein</fullName>
    </recommendedName>
</protein>
<gene>
    <name evidence="3" type="primary">LOC113690188</name>
</gene>
<dbReference type="PANTHER" id="PTHR33649">
    <property type="entry name" value="PAR1 PROTEIN"/>
    <property type="match status" value="1"/>
</dbReference>
<sequence>MCALSVPSSGKRCSLEAGDEPGLLQCKTSEISVHGIREHIETDECVAACGADRNVTGISSDSLLDPIFTAKLCSKHCVNNCPNIVDLYSNLASAEGVLLSKLCKSLETSPRRAMSQLQSSGIAPSTPAAVGEGPISAAPAAPISRTAAPAPSPTGSADAVTPAPL</sequence>
<dbReference type="PANTHER" id="PTHR33649:SF4">
    <property type="entry name" value="PAR1 PROTEIN"/>
    <property type="match status" value="1"/>
</dbReference>
<feature type="region of interest" description="Disordered" evidence="1">
    <location>
        <begin position="114"/>
        <end position="165"/>
    </location>
</feature>
<dbReference type="GeneID" id="113690188"/>
<dbReference type="RefSeq" id="XP_027063815.1">
    <property type="nucleotide sequence ID" value="XM_027208014.2"/>
</dbReference>
<keyword evidence="2" id="KW-1185">Reference proteome</keyword>
<evidence type="ECO:0008006" key="4">
    <source>
        <dbReference type="Google" id="ProtNLM"/>
    </source>
</evidence>
<dbReference type="InterPro" id="IPR009489">
    <property type="entry name" value="PAR1"/>
</dbReference>
<proteinExistence type="predicted"/>
<dbReference type="AlphaFoldDB" id="A0A6P6SCH3"/>